<dbReference type="RefSeq" id="WP_251262688.1">
    <property type="nucleotide sequence ID" value="NZ_JAMQGP010000009.1"/>
</dbReference>
<proteinExistence type="inferred from homology"/>
<evidence type="ECO:0000256" key="5">
    <source>
        <dbReference type="ARBA" id="ARBA00022679"/>
    </source>
</evidence>
<keyword evidence="5 13" id="KW-0808">Transferase</keyword>
<evidence type="ECO:0000256" key="6">
    <source>
        <dbReference type="ARBA" id="ARBA00023150"/>
    </source>
</evidence>
<evidence type="ECO:0000256" key="7">
    <source>
        <dbReference type="ARBA" id="ARBA00026066"/>
    </source>
</evidence>
<comment type="subunit">
    <text evidence="7">Heterotetramer of 2 MoaD subunits and 2 MoaE subunits. Also stable as homodimer. The enzyme changes between these two forms during catalysis.</text>
</comment>
<comment type="pathway">
    <text evidence="1">Cofactor biosynthesis; molybdopterin biosynthesis.</text>
</comment>
<organism evidence="13 14">
    <name type="scientific">Echinimonas agarilytica</name>
    <dbReference type="NCBI Taxonomy" id="1215918"/>
    <lineage>
        <taxon>Bacteria</taxon>
        <taxon>Pseudomonadati</taxon>
        <taxon>Pseudomonadota</taxon>
        <taxon>Gammaproteobacteria</taxon>
        <taxon>Alteromonadales</taxon>
        <taxon>Echinimonadaceae</taxon>
        <taxon>Echinimonas</taxon>
    </lineage>
</organism>
<evidence type="ECO:0000256" key="11">
    <source>
        <dbReference type="ARBA" id="ARBA00032474"/>
    </source>
</evidence>
<dbReference type="NCBIfam" id="NF007959">
    <property type="entry name" value="PRK10678.1"/>
    <property type="match status" value="1"/>
</dbReference>
<evidence type="ECO:0000256" key="9">
    <source>
        <dbReference type="ARBA" id="ARBA00030407"/>
    </source>
</evidence>
<dbReference type="InterPro" id="IPR036563">
    <property type="entry name" value="MoaE_sf"/>
</dbReference>
<evidence type="ECO:0000256" key="4">
    <source>
        <dbReference type="ARBA" id="ARBA00013858"/>
    </source>
</evidence>
<evidence type="ECO:0000256" key="12">
    <source>
        <dbReference type="ARBA" id="ARBA00049878"/>
    </source>
</evidence>
<evidence type="ECO:0000313" key="14">
    <source>
        <dbReference type="Proteomes" id="UP001165393"/>
    </source>
</evidence>
<name>A0AA42B8P5_9GAMM</name>
<dbReference type="EMBL" id="JAMQGP010000009">
    <property type="protein sequence ID" value="MCM2681204.1"/>
    <property type="molecule type" value="Genomic_DNA"/>
</dbReference>
<comment type="caution">
    <text evidence="13">The sequence shown here is derived from an EMBL/GenBank/DDBJ whole genome shotgun (WGS) entry which is preliminary data.</text>
</comment>
<comment type="catalytic activity">
    <reaction evidence="12">
        <text>2 [molybdopterin-synthase sulfur-carrier protein]-C-terminal-Gly-aminoethanethioate + cyclic pyranopterin phosphate + H2O = molybdopterin + 2 [molybdopterin-synthase sulfur-carrier protein]-C-terminal Gly-Gly + 2 H(+)</text>
        <dbReference type="Rhea" id="RHEA:26333"/>
        <dbReference type="Rhea" id="RHEA-COMP:12202"/>
        <dbReference type="Rhea" id="RHEA-COMP:19907"/>
        <dbReference type="ChEBI" id="CHEBI:15377"/>
        <dbReference type="ChEBI" id="CHEBI:15378"/>
        <dbReference type="ChEBI" id="CHEBI:58698"/>
        <dbReference type="ChEBI" id="CHEBI:59648"/>
        <dbReference type="ChEBI" id="CHEBI:90778"/>
        <dbReference type="ChEBI" id="CHEBI:232372"/>
        <dbReference type="EC" id="2.8.1.12"/>
    </reaction>
</comment>
<dbReference type="PANTHER" id="PTHR23404">
    <property type="entry name" value="MOLYBDOPTERIN SYNTHASE RELATED"/>
    <property type="match status" value="1"/>
</dbReference>
<dbReference type="CDD" id="cd00756">
    <property type="entry name" value="MoaE"/>
    <property type="match status" value="1"/>
</dbReference>
<keyword evidence="6" id="KW-0501">Molybdenum cofactor biosynthesis</keyword>
<dbReference type="EC" id="2.8.1.12" evidence="3"/>
<dbReference type="AlphaFoldDB" id="A0AA42B8P5"/>
<dbReference type="GO" id="GO:0006777">
    <property type="term" value="P:Mo-molybdopterin cofactor biosynthetic process"/>
    <property type="evidence" value="ECO:0007669"/>
    <property type="project" value="UniProtKB-KW"/>
</dbReference>
<evidence type="ECO:0000313" key="13">
    <source>
        <dbReference type="EMBL" id="MCM2681204.1"/>
    </source>
</evidence>
<evidence type="ECO:0000256" key="1">
    <source>
        <dbReference type="ARBA" id="ARBA00005046"/>
    </source>
</evidence>
<dbReference type="SUPFAM" id="SSF54690">
    <property type="entry name" value="Molybdopterin synthase subunit MoaE"/>
    <property type="match status" value="1"/>
</dbReference>
<dbReference type="Proteomes" id="UP001165393">
    <property type="component" value="Unassembled WGS sequence"/>
</dbReference>
<evidence type="ECO:0000256" key="10">
    <source>
        <dbReference type="ARBA" id="ARBA00030781"/>
    </source>
</evidence>
<keyword evidence="14" id="KW-1185">Reference proteome</keyword>
<dbReference type="Pfam" id="PF02391">
    <property type="entry name" value="MoaE"/>
    <property type="match status" value="1"/>
</dbReference>
<protein>
    <recommendedName>
        <fullName evidence="4">Molybdopterin synthase catalytic subunit</fullName>
        <ecNumber evidence="3">2.8.1.12</ecNumber>
    </recommendedName>
    <alternativeName>
        <fullName evidence="10">MPT synthase subunit 2</fullName>
    </alternativeName>
    <alternativeName>
        <fullName evidence="8">Molybdenum cofactor biosynthesis protein E</fullName>
    </alternativeName>
    <alternativeName>
        <fullName evidence="9">Molybdopterin-converting factor large subunit</fullName>
    </alternativeName>
    <alternativeName>
        <fullName evidence="11">Molybdopterin-converting factor subunit 2</fullName>
    </alternativeName>
</protein>
<gene>
    <name evidence="13" type="primary">moaE</name>
    <name evidence="13" type="ORF">NAF29_16270</name>
</gene>
<sequence>MNVKIDVAECWIDVLEAQQWLSGDTASGAIVTFIGQVRNHNLDDTVTALTLEHYPAMTQRTLSDIADQANERWTLGRIYIYHRVGRLEPGEPIVFVGVSSAHRDASFEAARFIMDILKTSAPFWKKEQTAHGERWLDARASDERAAHAWSD</sequence>
<accession>A0AA42B8P5</accession>
<dbReference type="InterPro" id="IPR003448">
    <property type="entry name" value="Mopterin_biosynth_MoaE"/>
</dbReference>
<dbReference type="GO" id="GO:0030366">
    <property type="term" value="F:molybdopterin synthase activity"/>
    <property type="evidence" value="ECO:0007669"/>
    <property type="project" value="UniProtKB-EC"/>
</dbReference>
<dbReference type="FunFam" id="3.90.1170.40:FF:000001">
    <property type="entry name" value="Molybdopterin synthase catalytic subunit MoaE"/>
    <property type="match status" value="1"/>
</dbReference>
<evidence type="ECO:0000256" key="8">
    <source>
        <dbReference type="ARBA" id="ARBA00029745"/>
    </source>
</evidence>
<evidence type="ECO:0000256" key="2">
    <source>
        <dbReference type="ARBA" id="ARBA00005426"/>
    </source>
</evidence>
<reference evidence="13 14" key="1">
    <citation type="journal article" date="2013" name="Antonie Van Leeuwenhoek">
        <title>Echinimonas agarilytica gen. nov., sp. nov., a new gammaproteobacterium isolated from the sea urchin Strongylocentrotus intermedius.</title>
        <authorList>
            <person name="Nedashkovskaya O.I."/>
            <person name="Stenkova A.M."/>
            <person name="Zhukova N.V."/>
            <person name="Van Trappen S."/>
            <person name="Lee J.S."/>
            <person name="Kim S.B."/>
        </authorList>
    </citation>
    <scope>NUCLEOTIDE SEQUENCE [LARGE SCALE GENOMIC DNA]</scope>
    <source>
        <strain evidence="13 14">KMM 6351</strain>
    </source>
</reference>
<evidence type="ECO:0000256" key="3">
    <source>
        <dbReference type="ARBA" id="ARBA00011950"/>
    </source>
</evidence>
<comment type="similarity">
    <text evidence="2">Belongs to the MoaE family.</text>
</comment>
<dbReference type="Gene3D" id="3.90.1170.40">
    <property type="entry name" value="Molybdopterin biosynthesis MoaE subunit"/>
    <property type="match status" value="1"/>
</dbReference>